<evidence type="ECO:0000313" key="1">
    <source>
        <dbReference type="EMBL" id="AXY83303.1"/>
    </source>
</evidence>
<evidence type="ECO:0000313" key="2">
    <source>
        <dbReference type="Proteomes" id="UP000262714"/>
    </source>
</evidence>
<reference evidence="1 2" key="1">
    <citation type="submission" date="2018-02" db="EMBL/GenBank/DDBJ databases">
        <title>Genomic characterization of three novel Basilisk-like phages infecting Bacillus anthracis.</title>
        <authorList>
            <person name="Farlow J."/>
            <person name="Bolkvadze D."/>
            <person name="Leshkasheli L."/>
            <person name="Kusradze I."/>
            <person name="Kotorashvili A."/>
            <person name="Kotaria N."/>
            <person name="Balarjishvili N."/>
            <person name="Kvachadze L."/>
            <person name="Nikolich M."/>
            <person name="Kutateladze M."/>
        </authorList>
    </citation>
    <scope>NUCLEOTIDE SEQUENCE [LARGE SCALE GENOMIC DNA]</scope>
</reference>
<dbReference type="EMBL" id="MG967618">
    <property type="protein sequence ID" value="AXY83303.1"/>
    <property type="molecule type" value="Genomic_DNA"/>
</dbReference>
<sequence>MIVNNYYVECCVGSKWTTYELEARNLTMLEGIINRIQYDKSKPVVIELVQLSFY</sequence>
<gene>
    <name evidence="1" type="ORF">vBBBak10_071</name>
</gene>
<name>A0A385IK80_9CAUD</name>
<accession>A0A385IK80</accession>
<keyword evidence="2" id="KW-1185">Reference proteome</keyword>
<protein>
    <submittedName>
        <fullName evidence="1">Uncharacterized protein</fullName>
    </submittedName>
</protein>
<proteinExistence type="predicted"/>
<dbReference type="Proteomes" id="UP000262714">
    <property type="component" value="Segment"/>
</dbReference>
<organism evidence="1 2">
    <name type="scientific">Bacillus phage v_B-Bak10</name>
    <dbReference type="NCBI Taxonomy" id="2094736"/>
    <lineage>
        <taxon>Viruses</taxon>
        <taxon>Duplodnaviria</taxon>
        <taxon>Heunggongvirae</taxon>
        <taxon>Uroviricota</taxon>
        <taxon>Caudoviricetes</taxon>
        <taxon>Sejongvirinae</taxon>
        <taxon>Basiliskvirus</taxon>
        <taxon>Basiliskvirus bak10</taxon>
    </lineage>
</organism>